<dbReference type="EMBL" id="JAFFPU010000075">
    <property type="protein sequence ID" value="MBM9579546.1"/>
    <property type="molecule type" value="Genomic_DNA"/>
</dbReference>
<protein>
    <submittedName>
        <fullName evidence="1">Uncharacterized protein</fullName>
    </submittedName>
</protein>
<dbReference type="RefSeq" id="WP_205281465.1">
    <property type="nucleotide sequence ID" value="NZ_JAFFPU010000075.1"/>
</dbReference>
<proteinExistence type="predicted"/>
<organism evidence="1 2">
    <name type="scientific">Leptospira ainlahdjerensis</name>
    <dbReference type="NCBI Taxonomy" id="2810033"/>
    <lineage>
        <taxon>Bacteria</taxon>
        <taxon>Pseudomonadati</taxon>
        <taxon>Spirochaetota</taxon>
        <taxon>Spirochaetia</taxon>
        <taxon>Leptospirales</taxon>
        <taxon>Leptospiraceae</taxon>
        <taxon>Leptospira</taxon>
    </lineage>
</organism>
<keyword evidence="2" id="KW-1185">Reference proteome</keyword>
<evidence type="ECO:0000313" key="1">
    <source>
        <dbReference type="EMBL" id="MBM9579546.1"/>
    </source>
</evidence>
<accession>A0ABS2UGQ3</accession>
<reference evidence="1 2" key="1">
    <citation type="submission" date="2021-02" db="EMBL/GenBank/DDBJ databases">
        <title>Leptospira ainlahdjerensis sp. nov., Leptospira ainazelensis sp. nov., Leptospira abararensis sp. nov. and Leptospira chreensis sp. nov., four new species isolated from water sources in Algeria.</title>
        <authorList>
            <person name="Amara Korba A."/>
            <person name="Kainiu M."/>
            <person name="Vincent A.T."/>
            <person name="Mariet J.-F."/>
            <person name="Veyrier F.J."/>
            <person name="Goarant C."/>
            <person name="Picardeau M."/>
        </authorList>
    </citation>
    <scope>NUCLEOTIDE SEQUENCE [LARGE SCALE GENOMIC DNA]</scope>
    <source>
        <strain evidence="1 2">201903070</strain>
    </source>
</reference>
<dbReference type="Proteomes" id="UP000724686">
    <property type="component" value="Unassembled WGS sequence"/>
</dbReference>
<gene>
    <name evidence="1" type="ORF">JWG45_20585</name>
</gene>
<name>A0ABS2UGQ3_9LEPT</name>
<comment type="caution">
    <text evidence="1">The sequence shown here is derived from an EMBL/GenBank/DDBJ whole genome shotgun (WGS) entry which is preliminary data.</text>
</comment>
<evidence type="ECO:0000313" key="2">
    <source>
        <dbReference type="Proteomes" id="UP000724686"/>
    </source>
</evidence>
<sequence>MRPAQISGGGVGGGKIPQTFLYHKITLFARKNSHVGTPTKLMPRDDPCYISSQLLGKVMQISGSGAGGGKIPGRLSLHNKITLFASNKFRMWELPQNLY</sequence>